<feature type="non-terminal residue" evidence="1">
    <location>
        <position position="1"/>
    </location>
</feature>
<dbReference type="STRING" id="1884381.SAMN05518846_1231"/>
<protein>
    <submittedName>
        <fullName evidence="1">Uncharacterized protein</fullName>
    </submittedName>
</protein>
<organism evidence="1 2">
    <name type="scientific">Brevibacillus centrosporus</name>
    <dbReference type="NCBI Taxonomy" id="54910"/>
    <lineage>
        <taxon>Bacteria</taxon>
        <taxon>Bacillati</taxon>
        <taxon>Bacillota</taxon>
        <taxon>Bacilli</taxon>
        <taxon>Bacillales</taxon>
        <taxon>Paenibacillaceae</taxon>
        <taxon>Brevibacillus</taxon>
    </lineage>
</organism>
<name>A0A1I4D6Q3_9BACL</name>
<keyword evidence="2" id="KW-1185">Reference proteome</keyword>
<evidence type="ECO:0000313" key="2">
    <source>
        <dbReference type="Proteomes" id="UP000198915"/>
    </source>
</evidence>
<proteinExistence type="predicted"/>
<sequence length="101" mass="11705">GDPFIHYFIQSTESDYLILRVAFSHFARPHTLLVQEARKKELLLHQSAGVGAFKADRGAVGEVEYTAVYVRHLPLSRRIVWRVLSWILLRFGVPLIQKYQL</sequence>
<dbReference type="Proteomes" id="UP000198915">
    <property type="component" value="Unassembled WGS sequence"/>
</dbReference>
<reference evidence="2" key="1">
    <citation type="submission" date="2016-10" db="EMBL/GenBank/DDBJ databases">
        <authorList>
            <person name="Varghese N."/>
            <person name="Submissions S."/>
        </authorList>
    </citation>
    <scope>NUCLEOTIDE SEQUENCE [LARGE SCALE GENOMIC DNA]</scope>
    <source>
        <strain evidence="2">OK042</strain>
    </source>
</reference>
<dbReference type="AlphaFoldDB" id="A0A1I4D6Q3"/>
<evidence type="ECO:0000313" key="1">
    <source>
        <dbReference type="EMBL" id="SFK89258.1"/>
    </source>
</evidence>
<accession>A0A1I4D6Q3</accession>
<gene>
    <name evidence="1" type="ORF">SAMN05518846_1231</name>
</gene>
<dbReference type="EMBL" id="FORT01000023">
    <property type="protein sequence ID" value="SFK89258.1"/>
    <property type="molecule type" value="Genomic_DNA"/>
</dbReference>